<dbReference type="STRING" id="192904.SAMN04488514_106158"/>
<reference evidence="2 3" key="1">
    <citation type="submission" date="2016-10" db="EMBL/GenBank/DDBJ databases">
        <authorList>
            <person name="de Groot N.N."/>
        </authorList>
    </citation>
    <scope>NUCLEOTIDE SEQUENCE [LARGE SCALE GENOMIC DNA]</scope>
    <source>
        <strain evidence="2 3">DSM 19886</strain>
    </source>
</reference>
<gene>
    <name evidence="2" type="ORF">SAMN04488514_106158</name>
</gene>
<proteinExistence type="predicted"/>
<dbReference type="AlphaFoldDB" id="A0A1G9RIL8"/>
<evidence type="ECO:0000313" key="3">
    <source>
        <dbReference type="Proteomes" id="UP000199440"/>
    </source>
</evidence>
<accession>A0A1G9RIL8</accession>
<dbReference type="Pfam" id="PF13585">
    <property type="entry name" value="CHU_C"/>
    <property type="match status" value="1"/>
</dbReference>
<feature type="chain" id="PRO_5011438539" evidence="1">
    <location>
        <begin position="22"/>
        <end position="600"/>
    </location>
</feature>
<keyword evidence="1" id="KW-0732">Signal</keyword>
<organism evidence="2 3">
    <name type="scientific">Kriegella aquimaris</name>
    <dbReference type="NCBI Taxonomy" id="192904"/>
    <lineage>
        <taxon>Bacteria</taxon>
        <taxon>Pseudomonadati</taxon>
        <taxon>Bacteroidota</taxon>
        <taxon>Flavobacteriia</taxon>
        <taxon>Flavobacteriales</taxon>
        <taxon>Flavobacteriaceae</taxon>
        <taxon>Kriegella</taxon>
    </lineage>
</organism>
<dbReference type="NCBIfam" id="TIGR04131">
    <property type="entry name" value="Bac_Flav_CTERM"/>
    <property type="match status" value="1"/>
</dbReference>
<dbReference type="EMBL" id="FNGV01000006">
    <property type="protein sequence ID" value="SDM23043.1"/>
    <property type="molecule type" value="Genomic_DNA"/>
</dbReference>
<keyword evidence="3" id="KW-1185">Reference proteome</keyword>
<sequence length="600" mass="65810">MKRSFIVIGIFYFLWMPALFAQVSPDCINAIPICNNTPINGGVNGFGDDDFNGASRSGCFEQDSGTVESNSAWYRFRTGAAGQLGFNIGFDADEDWDFALYKTGDCTNLGEPVRCNFFDNRNKASFTGIGEDPTGISDTARYDEWLQVEAGEDYYLLINNFSNNNSGFSIQFSGNIFVTNPSDALDCSIIDNLLGSPVSACENDNVVLDATTLSAIDYDWFKDTGNGFEPIPGENGPTLQATVSAIYRVLVIMLSGVNTVSDVQVAFSEVPLAFALSDETMCSIDETFDLSLKNGEVLGSQIADDYIVSYHASMLNAINGSENLPKQYNPDSELQTIYVRVTSLSNPKCFDVSRQFELNVMVTPDLSFSEEVYLCQDSSSIMIGASISNPDYTYSWDSGESTSMISVSQEGTYRLSVTNHQGGISCVSSRTVQVVISKPPAIVDVIIEDLQNNNSVEVLTDRPGDFEYQLDNGDFQSSDTFEGVLPGMHTVTVNNLSGCGSITEQIIVVGFPKFFTPNGDGVNDGWTITGISKLENPMLFIHDRYGKLLYQVAGTASNWDGTFNGRTVPSADYWFRLTYEDANGQRTEAKYINNHFALKR</sequence>
<evidence type="ECO:0000256" key="1">
    <source>
        <dbReference type="SAM" id="SignalP"/>
    </source>
</evidence>
<dbReference type="OrthoDB" id="9765926at2"/>
<dbReference type="InterPro" id="IPR026341">
    <property type="entry name" value="T9SS_type_B"/>
</dbReference>
<dbReference type="RefSeq" id="WP_089890255.1">
    <property type="nucleotide sequence ID" value="NZ_FNGV01000006.1"/>
</dbReference>
<protein>
    <submittedName>
        <fullName evidence="2">Gliding motility-associated C-terminal domain-containing protein</fullName>
    </submittedName>
</protein>
<dbReference type="Proteomes" id="UP000199440">
    <property type="component" value="Unassembled WGS sequence"/>
</dbReference>
<feature type="signal peptide" evidence="1">
    <location>
        <begin position="1"/>
        <end position="21"/>
    </location>
</feature>
<evidence type="ECO:0000313" key="2">
    <source>
        <dbReference type="EMBL" id="SDM23043.1"/>
    </source>
</evidence>
<name>A0A1G9RIL8_9FLAO</name>